<evidence type="ECO:0000256" key="3">
    <source>
        <dbReference type="ARBA" id="ARBA00022737"/>
    </source>
</evidence>
<evidence type="ECO:0000256" key="5">
    <source>
        <dbReference type="SAM" id="Phobius"/>
    </source>
</evidence>
<dbReference type="GO" id="GO:0005886">
    <property type="term" value="C:plasma membrane"/>
    <property type="evidence" value="ECO:0007669"/>
    <property type="project" value="TreeGrafter"/>
</dbReference>
<protein>
    <submittedName>
        <fullName evidence="6">Protein halfway</fullName>
    </submittedName>
</protein>
<evidence type="ECO:0000256" key="4">
    <source>
        <dbReference type="SAM" id="MobiDB-lite"/>
    </source>
</evidence>
<feature type="region of interest" description="Disordered" evidence="4">
    <location>
        <begin position="77"/>
        <end position="115"/>
    </location>
</feature>
<evidence type="ECO:0000256" key="1">
    <source>
        <dbReference type="ARBA" id="ARBA00022614"/>
    </source>
</evidence>
<proteinExistence type="predicted"/>
<dbReference type="SUPFAM" id="SSF52058">
    <property type="entry name" value="L domain-like"/>
    <property type="match status" value="1"/>
</dbReference>
<keyword evidence="5" id="KW-1133">Transmembrane helix</keyword>
<name>A0A6G1SAE3_9ACAR</name>
<accession>A0A6G1SAE3</accession>
<keyword evidence="5" id="KW-0472">Membrane</keyword>
<sequence>MQSIIGKLRIYRQKSQWNNLFVTNLCILILLSIVTLNKCAIPVSCSSLGGDLGHEIETNGYSSYAIHRFLADVQGEQQQQQPFGSGSRRDSHNYIEIVPPSSPSSPSRSNPIYSSAPVDINNDGLCSIVMRTRRSLSPTNILLAADEHEKSAELIETTLICSQIDELNYREMVTSIYRRSEQLIHQIHIVSSEPSVVISAIDLICDKFDCSKLTVFNVTGQAIHECNKLANWLASWTQLEVLDLSNTSLRLIQSILPVDAQLQAKTLKNLTHLHLDGNKLDELDFNFISERMPNLKHLSLVNNTIYSIYCNESLRSRLRSQLETISLAGNAINCDKSQLWFMKLIQDPITNLKFPEHDHIKCSAPEHLIDMTWTQRISVHETKICDDCICRSLKRTAISVDCHNKNLTALPDVLPINTKILNLTSNRITSLSVPQNSKNWENVTYVHLENNLISSFQQLEVNSKFMRNLAALDIRRNRFQEFPSHILEQFINLDQVHLSNNPWLCDCESAFAFQEWLQRQFHKVGDKEEIRCGVPGNEENGLRSISLKQRLSSRVIYKLSKSELCPQDNLEEPYDWLDIINLTLGITIILIITKVIMDYIYQRRTKRLPHFFRLNI</sequence>
<evidence type="ECO:0000313" key="6">
    <source>
        <dbReference type="EMBL" id="MDE47137.1"/>
    </source>
</evidence>
<dbReference type="InterPro" id="IPR050541">
    <property type="entry name" value="LRR_TM_domain-containing"/>
</dbReference>
<dbReference type="EMBL" id="GGYP01002366">
    <property type="protein sequence ID" value="MDE47137.1"/>
    <property type="molecule type" value="Transcribed_RNA"/>
</dbReference>
<dbReference type="AlphaFoldDB" id="A0A6G1SAE3"/>
<keyword evidence="2" id="KW-0732">Signal</keyword>
<dbReference type="InterPro" id="IPR001611">
    <property type="entry name" value="Leu-rich_rpt"/>
</dbReference>
<feature type="transmembrane region" description="Helical" evidence="5">
    <location>
        <begin position="20"/>
        <end position="37"/>
    </location>
</feature>
<keyword evidence="1" id="KW-0433">Leucine-rich repeat</keyword>
<keyword evidence="3" id="KW-0677">Repeat</keyword>
<dbReference type="PANTHER" id="PTHR24369">
    <property type="entry name" value="ANTIGEN BSP, PUTATIVE-RELATED"/>
    <property type="match status" value="1"/>
</dbReference>
<dbReference type="PANTHER" id="PTHR24369:SF210">
    <property type="entry name" value="CHAOPTIN-RELATED"/>
    <property type="match status" value="1"/>
</dbReference>
<dbReference type="InterPro" id="IPR032675">
    <property type="entry name" value="LRR_dom_sf"/>
</dbReference>
<dbReference type="PROSITE" id="PS51450">
    <property type="entry name" value="LRR"/>
    <property type="match status" value="1"/>
</dbReference>
<dbReference type="SMART" id="SM00369">
    <property type="entry name" value="LRR_TYP"/>
    <property type="match status" value="3"/>
</dbReference>
<dbReference type="Gene3D" id="3.80.10.10">
    <property type="entry name" value="Ribonuclease Inhibitor"/>
    <property type="match status" value="2"/>
</dbReference>
<organism evidence="6">
    <name type="scientific">Aceria tosichella</name>
    <name type="common">wheat curl mite</name>
    <dbReference type="NCBI Taxonomy" id="561515"/>
    <lineage>
        <taxon>Eukaryota</taxon>
        <taxon>Metazoa</taxon>
        <taxon>Ecdysozoa</taxon>
        <taxon>Arthropoda</taxon>
        <taxon>Chelicerata</taxon>
        <taxon>Arachnida</taxon>
        <taxon>Acari</taxon>
        <taxon>Acariformes</taxon>
        <taxon>Trombidiformes</taxon>
        <taxon>Prostigmata</taxon>
        <taxon>Eupodina</taxon>
        <taxon>Eriophyoidea</taxon>
        <taxon>Eriophyidae</taxon>
        <taxon>Eriophyinae</taxon>
        <taxon>Aceriini</taxon>
        <taxon>Aceria</taxon>
    </lineage>
</organism>
<dbReference type="InterPro" id="IPR003591">
    <property type="entry name" value="Leu-rich_rpt_typical-subtyp"/>
</dbReference>
<evidence type="ECO:0000256" key="2">
    <source>
        <dbReference type="ARBA" id="ARBA00022729"/>
    </source>
</evidence>
<reference evidence="6" key="1">
    <citation type="submission" date="2018-10" db="EMBL/GenBank/DDBJ databases">
        <title>Transcriptome assembly of Aceria tosichella (Wheat curl mite) Type 2.</title>
        <authorList>
            <person name="Scully E.D."/>
            <person name="Geib S.M."/>
            <person name="Palmer N.A."/>
            <person name="Gupta A.K."/>
            <person name="Sarath G."/>
            <person name="Tatineni S."/>
        </authorList>
    </citation>
    <scope>NUCLEOTIDE SEQUENCE</scope>
    <source>
        <strain evidence="6">LincolnNE</strain>
    </source>
</reference>
<feature type="transmembrane region" description="Helical" evidence="5">
    <location>
        <begin position="576"/>
        <end position="597"/>
    </location>
</feature>
<keyword evidence="5" id="KW-0812">Transmembrane</keyword>
<feature type="compositionally biased region" description="Low complexity" evidence="4">
    <location>
        <begin position="104"/>
        <end position="115"/>
    </location>
</feature>
<gene>
    <name evidence="6" type="primary">hfw</name>
    <name evidence="6" type="ORF">g.222</name>
</gene>